<gene>
    <name evidence="7" type="ORF">GM661_15935</name>
</gene>
<dbReference type="SUPFAM" id="SSF52283">
    <property type="entry name" value="Formate/glycerate dehydrogenase catalytic domain-like"/>
    <property type="match status" value="1"/>
</dbReference>
<dbReference type="KEGG" id="ifn:GM661_15935"/>
<keyword evidence="2 4" id="KW-0560">Oxidoreductase</keyword>
<dbReference type="GO" id="GO:0016618">
    <property type="term" value="F:hydroxypyruvate reductase [NAD(P)H] activity"/>
    <property type="evidence" value="ECO:0007669"/>
    <property type="project" value="TreeGrafter"/>
</dbReference>
<dbReference type="Proteomes" id="UP000665020">
    <property type="component" value="Chromosome"/>
</dbReference>
<dbReference type="AlphaFoldDB" id="A0A8A7KKG0"/>
<dbReference type="GO" id="GO:0005829">
    <property type="term" value="C:cytosol"/>
    <property type="evidence" value="ECO:0007669"/>
    <property type="project" value="TreeGrafter"/>
</dbReference>
<dbReference type="Gene3D" id="3.40.50.720">
    <property type="entry name" value="NAD(P)-binding Rossmann-like Domain"/>
    <property type="match status" value="2"/>
</dbReference>
<evidence type="ECO:0000256" key="3">
    <source>
        <dbReference type="ARBA" id="ARBA00023027"/>
    </source>
</evidence>
<evidence type="ECO:0000313" key="8">
    <source>
        <dbReference type="Proteomes" id="UP000665020"/>
    </source>
</evidence>
<dbReference type="SUPFAM" id="SSF51735">
    <property type="entry name" value="NAD(P)-binding Rossmann-fold domains"/>
    <property type="match status" value="1"/>
</dbReference>
<evidence type="ECO:0000256" key="2">
    <source>
        <dbReference type="ARBA" id="ARBA00023002"/>
    </source>
</evidence>
<evidence type="ECO:0000259" key="6">
    <source>
        <dbReference type="Pfam" id="PF02826"/>
    </source>
</evidence>
<dbReference type="Pfam" id="PF02826">
    <property type="entry name" value="2-Hacid_dh_C"/>
    <property type="match status" value="1"/>
</dbReference>
<keyword evidence="8" id="KW-1185">Reference proteome</keyword>
<dbReference type="InterPro" id="IPR029753">
    <property type="entry name" value="D-isomer_DH_CS"/>
</dbReference>
<accession>A0A8A7KKG0</accession>
<evidence type="ECO:0000313" key="7">
    <source>
        <dbReference type="EMBL" id="QTL99337.1"/>
    </source>
</evidence>
<dbReference type="PROSITE" id="PS00065">
    <property type="entry name" value="D_2_HYDROXYACID_DH_1"/>
    <property type="match status" value="1"/>
</dbReference>
<evidence type="ECO:0000259" key="5">
    <source>
        <dbReference type="Pfam" id="PF00389"/>
    </source>
</evidence>
<dbReference type="CDD" id="cd05301">
    <property type="entry name" value="GDH"/>
    <property type="match status" value="1"/>
</dbReference>
<protein>
    <submittedName>
        <fullName evidence="7">D-glycerate dehydrogenase</fullName>
    </submittedName>
</protein>
<dbReference type="EMBL" id="CP046640">
    <property type="protein sequence ID" value="QTL99337.1"/>
    <property type="molecule type" value="Genomic_DNA"/>
</dbReference>
<feature type="domain" description="D-isomer specific 2-hydroxyacid dehydrogenase catalytic" evidence="5">
    <location>
        <begin position="6"/>
        <end position="320"/>
    </location>
</feature>
<dbReference type="InterPro" id="IPR050223">
    <property type="entry name" value="D-isomer_2-hydroxyacid_DH"/>
</dbReference>
<dbReference type="InterPro" id="IPR006139">
    <property type="entry name" value="D-isomer_2_OHA_DH_cat_dom"/>
</dbReference>
<dbReference type="GO" id="GO:0030267">
    <property type="term" value="F:glyoxylate reductase (NADPH) activity"/>
    <property type="evidence" value="ECO:0007669"/>
    <property type="project" value="TreeGrafter"/>
</dbReference>
<evidence type="ECO:0000256" key="4">
    <source>
        <dbReference type="RuleBase" id="RU003719"/>
    </source>
</evidence>
<dbReference type="PROSITE" id="PS00670">
    <property type="entry name" value="D_2_HYDROXYACID_DH_2"/>
    <property type="match status" value="1"/>
</dbReference>
<dbReference type="FunFam" id="3.40.50.720:FF:000462">
    <property type="entry name" value="Glyoxylate reductase (NADP+)"/>
    <property type="match status" value="1"/>
</dbReference>
<proteinExistence type="inferred from homology"/>
<dbReference type="PANTHER" id="PTHR10996">
    <property type="entry name" value="2-HYDROXYACID DEHYDROGENASE-RELATED"/>
    <property type="match status" value="1"/>
</dbReference>
<dbReference type="PANTHER" id="PTHR10996:SF178">
    <property type="entry name" value="2-HYDROXYACID DEHYDROGENASE YGL185C-RELATED"/>
    <property type="match status" value="1"/>
</dbReference>
<dbReference type="Pfam" id="PF00389">
    <property type="entry name" value="2-Hacid_dh"/>
    <property type="match status" value="1"/>
</dbReference>
<name>A0A8A7KKG0_9FIRM</name>
<sequence length="325" mass="36047">MSKPKVYVTRRLPQKALDMISAECEMEVNPYDRVLTKEELAEAVKGIDGLLCLLTDTIDEDLLDVNPALKVIANYAVGYNNIDIKACTERGIPVSNTPGVLTDTTADFAWTLLMVTARRVVEADRFTRAGKYKGWGPMMFLGGDIYGKTLGVIGMGRIGQSFAKRARGFNMNVIYYDAYRRTSEEEKKWGIKYKEIDTLLEEADFVSLHVPLIPETEHLIGEKELKLMKKTAYLINTARGPIVDEKALMEALKNGEIAGAGLDVYEEEPELASGLTELDNVTLAPHIASASIETRTKMAEMAVENLLAGLKGQDMSNIINKEVFK</sequence>
<dbReference type="RefSeq" id="WP_230867696.1">
    <property type="nucleotide sequence ID" value="NZ_CP046640.1"/>
</dbReference>
<dbReference type="InterPro" id="IPR029752">
    <property type="entry name" value="D-isomer_DH_CS1"/>
</dbReference>
<reference evidence="7" key="1">
    <citation type="submission" date="2019-12" db="EMBL/GenBank/DDBJ databases">
        <authorList>
            <person name="zhang j."/>
            <person name="sun C.M."/>
        </authorList>
    </citation>
    <scope>NUCLEOTIDE SEQUENCE</scope>
    <source>
        <strain evidence="7">NS-1</strain>
    </source>
</reference>
<keyword evidence="3" id="KW-0520">NAD</keyword>
<organism evidence="7 8">
    <name type="scientific">Iocasia fonsfrigidae</name>
    <dbReference type="NCBI Taxonomy" id="2682810"/>
    <lineage>
        <taxon>Bacteria</taxon>
        <taxon>Bacillati</taxon>
        <taxon>Bacillota</taxon>
        <taxon>Clostridia</taxon>
        <taxon>Halanaerobiales</taxon>
        <taxon>Halanaerobiaceae</taxon>
        <taxon>Iocasia</taxon>
    </lineage>
</organism>
<feature type="domain" description="D-isomer specific 2-hydroxyacid dehydrogenase NAD-binding" evidence="6">
    <location>
        <begin position="111"/>
        <end position="288"/>
    </location>
</feature>
<comment type="similarity">
    <text evidence="1 4">Belongs to the D-isomer specific 2-hydroxyacid dehydrogenase family.</text>
</comment>
<evidence type="ECO:0000256" key="1">
    <source>
        <dbReference type="ARBA" id="ARBA00005854"/>
    </source>
</evidence>
<dbReference type="InterPro" id="IPR006140">
    <property type="entry name" value="D-isomer_DH_NAD-bd"/>
</dbReference>
<dbReference type="InterPro" id="IPR036291">
    <property type="entry name" value="NAD(P)-bd_dom_sf"/>
</dbReference>
<dbReference type="PROSITE" id="PS00671">
    <property type="entry name" value="D_2_HYDROXYACID_DH_3"/>
    <property type="match status" value="1"/>
</dbReference>
<dbReference type="GO" id="GO:0051287">
    <property type="term" value="F:NAD binding"/>
    <property type="evidence" value="ECO:0007669"/>
    <property type="project" value="InterPro"/>
</dbReference>